<dbReference type="Pfam" id="PF09546">
    <property type="entry name" value="Spore_III_AE"/>
    <property type="match status" value="1"/>
</dbReference>
<gene>
    <name evidence="4" type="primary">spoIIIAE</name>
    <name evidence="4" type="ORF">skT53_09110</name>
</gene>
<feature type="chain" id="PRO_5038721766" evidence="3">
    <location>
        <begin position="23"/>
        <end position="419"/>
    </location>
</feature>
<dbReference type="KEGG" id="eff:skT53_09110"/>
<feature type="signal peptide" evidence="3">
    <location>
        <begin position="1"/>
        <end position="22"/>
    </location>
</feature>
<feature type="transmembrane region" description="Helical" evidence="2">
    <location>
        <begin position="124"/>
        <end position="144"/>
    </location>
</feature>
<organism evidence="4 5">
    <name type="scientific">Effusibacillus dendaii</name>
    <dbReference type="NCBI Taxonomy" id="2743772"/>
    <lineage>
        <taxon>Bacteria</taxon>
        <taxon>Bacillati</taxon>
        <taxon>Bacillota</taxon>
        <taxon>Bacilli</taxon>
        <taxon>Bacillales</taxon>
        <taxon>Alicyclobacillaceae</taxon>
        <taxon>Effusibacillus</taxon>
    </lineage>
</organism>
<dbReference type="Proteomes" id="UP000593802">
    <property type="component" value="Chromosome"/>
</dbReference>
<keyword evidence="5" id="KW-1185">Reference proteome</keyword>
<feature type="transmembrane region" description="Helical" evidence="2">
    <location>
        <begin position="197"/>
        <end position="218"/>
    </location>
</feature>
<evidence type="ECO:0000256" key="1">
    <source>
        <dbReference type="SAM" id="MobiDB-lite"/>
    </source>
</evidence>
<feature type="region of interest" description="Disordered" evidence="1">
    <location>
        <begin position="31"/>
        <end position="71"/>
    </location>
</feature>
<keyword evidence="2" id="KW-1133">Transmembrane helix</keyword>
<dbReference type="NCBIfam" id="TIGR02829">
    <property type="entry name" value="spore_III_AE"/>
    <property type="match status" value="1"/>
</dbReference>
<evidence type="ECO:0000256" key="3">
    <source>
        <dbReference type="SAM" id="SignalP"/>
    </source>
</evidence>
<feature type="transmembrane region" description="Helical" evidence="2">
    <location>
        <begin position="337"/>
        <end position="363"/>
    </location>
</feature>
<reference evidence="4 5" key="1">
    <citation type="submission" date="2020-08" db="EMBL/GenBank/DDBJ databases">
        <title>Complete Genome Sequence of Effusibacillus dendaii Strain skT53, Isolated from Farmland soil.</title>
        <authorList>
            <person name="Konishi T."/>
            <person name="Kawasaki H."/>
        </authorList>
    </citation>
    <scope>NUCLEOTIDE SEQUENCE [LARGE SCALE GENOMIC DNA]</scope>
    <source>
        <strain evidence="5">skT53</strain>
    </source>
</reference>
<feature type="transmembrane region" description="Helical" evidence="2">
    <location>
        <begin position="383"/>
        <end position="411"/>
    </location>
</feature>
<dbReference type="AlphaFoldDB" id="A0A7I8DAS5"/>
<dbReference type="RefSeq" id="WP_226375334.1">
    <property type="nucleotide sequence ID" value="NZ_AP023366.1"/>
</dbReference>
<protein>
    <submittedName>
        <fullName evidence="4">Stage III sporulation protein AE</fullName>
    </submittedName>
</protein>
<accession>A0A7I8DAS5</accession>
<evidence type="ECO:0000313" key="5">
    <source>
        <dbReference type="Proteomes" id="UP000593802"/>
    </source>
</evidence>
<keyword evidence="3" id="KW-0732">Signal</keyword>
<keyword evidence="2" id="KW-0812">Transmembrane</keyword>
<feature type="transmembrane region" description="Helical" evidence="2">
    <location>
        <begin position="156"/>
        <end position="177"/>
    </location>
</feature>
<evidence type="ECO:0000256" key="2">
    <source>
        <dbReference type="SAM" id="Phobius"/>
    </source>
</evidence>
<feature type="transmembrane region" description="Helical" evidence="2">
    <location>
        <begin position="268"/>
        <end position="286"/>
    </location>
</feature>
<evidence type="ECO:0000313" key="4">
    <source>
        <dbReference type="EMBL" id="BCJ85926.1"/>
    </source>
</evidence>
<name>A0A7I8DAS5_9BACL</name>
<proteinExistence type="predicted"/>
<dbReference type="InterPro" id="IPR014194">
    <property type="entry name" value="Spore_III_AE"/>
</dbReference>
<sequence>MRSRTFCIVCMLLFFWIGWLPASVATASGQPPRMSAGQLAAPSSDISSPAAASPAAPSPAGPEPAADTTTDTGDMDRFWRDLVDQYSSFLPSTSSPNVITLMKDEGFSLQGILRGLVKFLFYEIAQNSVLLGSILVLAVLSALLENLQNAFERNNVSQIGFAVISIALIVLSVNSFMQAIGYAKQAIETMSSFMMGSIPLLLALMASSGAVTSTTLLYPTIVFVVNAFAGIVTYVVFPLIFFSAVMLMISEFSSRYKLSQLGGFLRTVGNWVLGAAFVVFLGVMAVKGSMGGIADGIALRTAKFATSTLIPVVGKMFSDSIDTVVGASMLVKNSIGVAGLIILALICTFPALKIISLAIVYSLSGAVMQPLGNSPVTSCLSTIGKTLFIVFSAMGTVGFMFFLSITMILMAGNIQLMVR</sequence>
<keyword evidence="2" id="KW-0472">Membrane</keyword>
<dbReference type="EMBL" id="AP023366">
    <property type="protein sequence ID" value="BCJ85926.1"/>
    <property type="molecule type" value="Genomic_DNA"/>
</dbReference>
<feature type="transmembrane region" description="Helical" evidence="2">
    <location>
        <begin position="225"/>
        <end position="248"/>
    </location>
</feature>
<feature type="compositionally biased region" description="Low complexity" evidence="1">
    <location>
        <begin position="40"/>
        <end position="55"/>
    </location>
</feature>